<gene>
    <name evidence="2" type="ORF">LY89DRAFT_738177</name>
</gene>
<organism evidence="2 3">
    <name type="scientific">Mollisia scopiformis</name>
    <name type="common">Conifer needle endophyte fungus</name>
    <name type="synonym">Phialocephala scopiformis</name>
    <dbReference type="NCBI Taxonomy" id="149040"/>
    <lineage>
        <taxon>Eukaryota</taxon>
        <taxon>Fungi</taxon>
        <taxon>Dikarya</taxon>
        <taxon>Ascomycota</taxon>
        <taxon>Pezizomycotina</taxon>
        <taxon>Leotiomycetes</taxon>
        <taxon>Helotiales</taxon>
        <taxon>Mollisiaceae</taxon>
        <taxon>Mollisia</taxon>
    </lineage>
</organism>
<dbReference type="InParanoid" id="A0A194WXR8"/>
<name>A0A194WXR8_MOLSC</name>
<feature type="coiled-coil region" evidence="1">
    <location>
        <begin position="414"/>
        <end position="441"/>
    </location>
</feature>
<keyword evidence="1" id="KW-0175">Coiled coil</keyword>
<proteinExistence type="predicted"/>
<sequence length="461" mass="52785">MSDPSSNAPQRTDLVLPDVDVAQLKSLFPKNMFDQMQADYQRELEPSHDRNRLMPLYTERQRRMLEALKKGGIDALAKTIYLFAAIDHARLSPPDDATTSLREDRGRDNIDRPGVLEMAQKLIDDEEGDMQLLKLLHTSHKDVLEAIILGHVGFRWKNNPEYLAYKIRGPVLPDSAAGEVLTTAIDMDMATIDRMKDRDEVEKRCRSGERVLSFARVDRWIDMLSHRIDDELDPVGDDRQVQAPLYVGCSQHIGSQLMSHDPLLGMGSSAVGLRFLFSCIMASGIKLEIIRLPIWKIWDSAQLPIKKIGLTYLAGSMVFDGGINSIAPGGTYMDDDPLKFELTTYQIFGQNDWTYQNLKESKERRIRMHEALDLFEETRANPNLIKDNLEDLSKEFNQFINYCETVKFGLSSNEQAMRRRLKEMEEERDELLETLADQQLQLKFHKGFNDTLRENGFGDLV</sequence>
<evidence type="ECO:0000256" key="1">
    <source>
        <dbReference type="SAM" id="Coils"/>
    </source>
</evidence>
<keyword evidence="3" id="KW-1185">Reference proteome</keyword>
<dbReference type="AlphaFoldDB" id="A0A194WXR8"/>
<dbReference type="RefSeq" id="XP_018066742.1">
    <property type="nucleotide sequence ID" value="XM_018220342.1"/>
</dbReference>
<accession>A0A194WXR8</accession>
<evidence type="ECO:0000313" key="3">
    <source>
        <dbReference type="Proteomes" id="UP000070700"/>
    </source>
</evidence>
<dbReference type="GeneID" id="28830068"/>
<dbReference type="Proteomes" id="UP000070700">
    <property type="component" value="Unassembled WGS sequence"/>
</dbReference>
<dbReference type="EMBL" id="KQ947424">
    <property type="protein sequence ID" value="KUJ12387.1"/>
    <property type="molecule type" value="Genomic_DNA"/>
</dbReference>
<dbReference type="STRING" id="149040.A0A194WXR8"/>
<protein>
    <submittedName>
        <fullName evidence="2">Uncharacterized protein</fullName>
    </submittedName>
</protein>
<dbReference type="OrthoDB" id="5404738at2759"/>
<reference evidence="2 3" key="1">
    <citation type="submission" date="2015-10" db="EMBL/GenBank/DDBJ databases">
        <title>Full genome of DAOMC 229536 Phialocephala scopiformis, a fungal endophyte of spruce producing the potent anti-insectan compound rugulosin.</title>
        <authorList>
            <consortium name="DOE Joint Genome Institute"/>
            <person name="Walker A.K."/>
            <person name="Frasz S.L."/>
            <person name="Seifert K.A."/>
            <person name="Miller J.D."/>
            <person name="Mondo S.J."/>
            <person name="Labutti K."/>
            <person name="Lipzen A."/>
            <person name="Dockter R."/>
            <person name="Kennedy M."/>
            <person name="Grigoriev I.V."/>
            <person name="Spatafora J.W."/>
        </authorList>
    </citation>
    <scope>NUCLEOTIDE SEQUENCE [LARGE SCALE GENOMIC DNA]</scope>
    <source>
        <strain evidence="2 3">CBS 120377</strain>
    </source>
</reference>
<evidence type="ECO:0000313" key="2">
    <source>
        <dbReference type="EMBL" id="KUJ12387.1"/>
    </source>
</evidence>
<dbReference type="KEGG" id="psco:LY89DRAFT_738177"/>